<comment type="caution">
    <text evidence="1">The sequence shown here is derived from an EMBL/GenBank/DDBJ whole genome shotgun (WGS) entry which is preliminary data.</text>
</comment>
<reference evidence="1" key="2">
    <citation type="submission" date="2023-01" db="EMBL/GenBank/DDBJ databases">
        <authorList>
            <person name="Sun Q."/>
            <person name="Evtushenko L."/>
        </authorList>
    </citation>
    <scope>NUCLEOTIDE SEQUENCE</scope>
    <source>
        <strain evidence="1">VKM B-2222</strain>
    </source>
</reference>
<accession>A0AAD3RTE5</accession>
<evidence type="ECO:0000313" key="1">
    <source>
        <dbReference type="EMBL" id="GLK63554.1"/>
    </source>
</evidence>
<gene>
    <name evidence="1" type="ORF">GCM10017635_10240</name>
</gene>
<dbReference type="EMBL" id="BSFH01000017">
    <property type="protein sequence ID" value="GLK63554.1"/>
    <property type="molecule type" value="Genomic_DNA"/>
</dbReference>
<proteinExistence type="predicted"/>
<dbReference type="RefSeq" id="WP_010396787.1">
    <property type="nucleotide sequence ID" value="NZ_BSFH01000017.1"/>
</dbReference>
<dbReference type="AlphaFoldDB" id="A0AAD3RTE5"/>
<sequence length="58" mass="6550">MIRKPSNSEVKQAIFDERRALKAAADIFDDRGAVSLTDQDSVPVARPSWEQQYDALSR</sequence>
<reference evidence="1" key="1">
    <citation type="journal article" date="2014" name="Int. J. Syst. Evol. Microbiol.">
        <title>Complete genome sequence of Corynebacterium casei LMG S-19264T (=DSM 44701T), isolated from a smear-ripened cheese.</title>
        <authorList>
            <consortium name="US DOE Joint Genome Institute (JGI-PGF)"/>
            <person name="Walter F."/>
            <person name="Albersmeier A."/>
            <person name="Kalinowski J."/>
            <person name="Ruckert C."/>
        </authorList>
    </citation>
    <scope>NUCLEOTIDE SEQUENCE</scope>
    <source>
        <strain evidence="1">VKM B-2222</strain>
    </source>
</reference>
<protein>
    <submittedName>
        <fullName evidence="1">Uncharacterized protein</fullName>
    </submittedName>
</protein>
<name>A0AAD3RTE5_9RHOB</name>
<dbReference type="Proteomes" id="UP001143349">
    <property type="component" value="Unassembled WGS sequence"/>
</dbReference>
<keyword evidence="2" id="KW-1185">Reference proteome</keyword>
<evidence type="ECO:0000313" key="2">
    <source>
        <dbReference type="Proteomes" id="UP001143349"/>
    </source>
</evidence>
<organism evidence="1 2">
    <name type="scientific">Paracoccus kondratievae</name>
    <dbReference type="NCBI Taxonomy" id="135740"/>
    <lineage>
        <taxon>Bacteria</taxon>
        <taxon>Pseudomonadati</taxon>
        <taxon>Pseudomonadota</taxon>
        <taxon>Alphaproteobacteria</taxon>
        <taxon>Rhodobacterales</taxon>
        <taxon>Paracoccaceae</taxon>
        <taxon>Paracoccus</taxon>
    </lineage>
</organism>